<evidence type="ECO:0000313" key="4">
    <source>
        <dbReference type="Proteomes" id="UP001521222"/>
    </source>
</evidence>
<evidence type="ECO:0000313" key="3">
    <source>
        <dbReference type="EMBL" id="KAL1602090.1"/>
    </source>
</evidence>
<dbReference type="InterPro" id="IPR003140">
    <property type="entry name" value="PLipase/COase/thioEstase"/>
</dbReference>
<dbReference type="InterPro" id="IPR050565">
    <property type="entry name" value="LYPA1-2/EST-like"/>
</dbReference>
<dbReference type="Pfam" id="PF02230">
    <property type="entry name" value="Abhydrolase_2"/>
    <property type="match status" value="1"/>
</dbReference>
<name>A0ABR3RCC0_9PLEO</name>
<protein>
    <recommendedName>
        <fullName evidence="2">Phospholipase/carboxylesterase/thioesterase domain-containing protein</fullName>
    </recommendedName>
</protein>
<dbReference type="Proteomes" id="UP001521222">
    <property type="component" value="Unassembled WGS sequence"/>
</dbReference>
<dbReference type="PANTHER" id="PTHR10655">
    <property type="entry name" value="LYSOPHOSPHOLIPASE-RELATED"/>
    <property type="match status" value="1"/>
</dbReference>
<comment type="similarity">
    <text evidence="1">Belongs to the AB hydrolase superfamily. AB hydrolase 2 family.</text>
</comment>
<evidence type="ECO:0000259" key="2">
    <source>
        <dbReference type="Pfam" id="PF02230"/>
    </source>
</evidence>
<keyword evidence="4" id="KW-1185">Reference proteome</keyword>
<feature type="domain" description="Phospholipase/carboxylesterase/thioesterase" evidence="2">
    <location>
        <begin position="52"/>
        <end position="202"/>
    </location>
</feature>
<sequence length="270" mass="28920">MPRRLPTKADFPSSVNLSITTGTSAPTIEAKQNLQQQPHNKSATQLTDAAPSAQQPTNILILLHGLGDTNASFTRLGQQLNLPETACVAVQAPAPLPFDLGGFHWGDDMIFDQNTGEMDMDTGFKASTRLVLDEVIREGLVGKCGYKPREIIIFGFGQGGMVGLQAAAELEGEELGGVVSIGGRLPASLSLKIKKSGTPVLICRASRASAITDGAVSKLRDAFGFVEIKDWKKNGDSMPSNRDEMMPIMHFFARRLRSTKGVPAGSIELN</sequence>
<dbReference type="Gene3D" id="3.40.50.1820">
    <property type="entry name" value="alpha/beta hydrolase"/>
    <property type="match status" value="1"/>
</dbReference>
<organism evidence="3 4">
    <name type="scientific">Nothophoma quercina</name>
    <dbReference type="NCBI Taxonomy" id="749835"/>
    <lineage>
        <taxon>Eukaryota</taxon>
        <taxon>Fungi</taxon>
        <taxon>Dikarya</taxon>
        <taxon>Ascomycota</taxon>
        <taxon>Pezizomycotina</taxon>
        <taxon>Dothideomycetes</taxon>
        <taxon>Pleosporomycetidae</taxon>
        <taxon>Pleosporales</taxon>
        <taxon>Pleosporineae</taxon>
        <taxon>Didymellaceae</taxon>
        <taxon>Nothophoma</taxon>
    </lineage>
</organism>
<dbReference type="PANTHER" id="PTHR10655:SF67">
    <property type="entry name" value="PHOSPHOLIPASE_CARBOXYLESTERASE SUPERFAMILY (AFU_ORTHOLOGUE AFUA_5G09340)"/>
    <property type="match status" value="1"/>
</dbReference>
<gene>
    <name evidence="3" type="ORF">SLS59_005258</name>
</gene>
<reference evidence="3 4" key="1">
    <citation type="submission" date="2024-02" db="EMBL/GenBank/DDBJ databases">
        <title>De novo assembly and annotation of 12 fungi associated with fruit tree decline syndrome in Ontario, Canada.</title>
        <authorList>
            <person name="Sulman M."/>
            <person name="Ellouze W."/>
            <person name="Ilyukhin E."/>
        </authorList>
    </citation>
    <scope>NUCLEOTIDE SEQUENCE [LARGE SCALE GENOMIC DNA]</scope>
    <source>
        <strain evidence="3 4">M97-236</strain>
    </source>
</reference>
<dbReference type="InterPro" id="IPR029058">
    <property type="entry name" value="AB_hydrolase_fold"/>
</dbReference>
<evidence type="ECO:0000256" key="1">
    <source>
        <dbReference type="ARBA" id="ARBA00006499"/>
    </source>
</evidence>
<dbReference type="SUPFAM" id="SSF53474">
    <property type="entry name" value="alpha/beta-Hydrolases"/>
    <property type="match status" value="1"/>
</dbReference>
<proteinExistence type="inferred from homology"/>
<comment type="caution">
    <text evidence="3">The sequence shown here is derived from an EMBL/GenBank/DDBJ whole genome shotgun (WGS) entry which is preliminary data.</text>
</comment>
<accession>A0ABR3RCC0</accession>
<dbReference type="EMBL" id="JAKIXB020000015">
    <property type="protein sequence ID" value="KAL1602090.1"/>
    <property type="molecule type" value="Genomic_DNA"/>
</dbReference>